<gene>
    <name evidence="13" type="ORF">SKP52_02350</name>
</gene>
<feature type="transmembrane region" description="Helical" evidence="12">
    <location>
        <begin position="266"/>
        <end position="285"/>
    </location>
</feature>
<evidence type="ECO:0000256" key="12">
    <source>
        <dbReference type="SAM" id="Phobius"/>
    </source>
</evidence>
<dbReference type="SUPFAM" id="SSF144083">
    <property type="entry name" value="Magnesium transport protein CorA, transmembrane region"/>
    <property type="match status" value="1"/>
</dbReference>
<dbReference type="InterPro" id="IPR002523">
    <property type="entry name" value="MgTranspt_CorA/ZnTranspt_ZntB"/>
</dbReference>
<dbReference type="Proteomes" id="UP000030907">
    <property type="component" value="Chromosome"/>
</dbReference>
<dbReference type="AlphaFoldDB" id="A0A0A7PBC4"/>
<keyword evidence="7 12" id="KW-1133">Transmembrane helix</keyword>
<keyword evidence="14" id="KW-1185">Reference proteome</keyword>
<dbReference type="PANTHER" id="PTHR46494">
    <property type="entry name" value="CORA FAMILY METAL ION TRANSPORTER (EUROFUNG)"/>
    <property type="match status" value="1"/>
</dbReference>
<dbReference type="GO" id="GO:0000287">
    <property type="term" value="F:magnesium ion binding"/>
    <property type="evidence" value="ECO:0007669"/>
    <property type="project" value="TreeGrafter"/>
</dbReference>
<dbReference type="InterPro" id="IPR045861">
    <property type="entry name" value="CorA_cytoplasmic_dom"/>
</dbReference>
<evidence type="ECO:0000313" key="13">
    <source>
        <dbReference type="EMBL" id="AJA07406.1"/>
    </source>
</evidence>
<dbReference type="GO" id="GO:0050897">
    <property type="term" value="F:cobalt ion binding"/>
    <property type="evidence" value="ECO:0007669"/>
    <property type="project" value="TreeGrafter"/>
</dbReference>
<sequence>MPIMAARHYNNGQLVRELGPDEIIPENCDTGDFFWLGLYEPTPGELEGIAKRFGLHLLAVEDALKANQLPKVEVYGDQLFIIARTANLDGDTIEPGETAIFAGPHFLVTVRHGSARTHTAVRQRLESLPIKLAHGPDYALYAILDFIIDGYFPVIDAIEDRLLIVEESVMDTPLDAEEIRHLYRQRHEIIRFQRLVGLMKDVANRLATDDDLPNIDAAVRPFFRDIWDHVSRAEFRLASLRDIAASVLDTNSLLEQQRQGVITRQLAAWAAILAVPTAIAGIYGMNFKFMPELDWGFGYPFALALIFGGSGLVFWRFKHIGWL</sequence>
<keyword evidence="8" id="KW-0406">Ion transport</keyword>
<dbReference type="STRING" id="1515612.SKP52_02350"/>
<keyword evidence="6" id="KW-0460">Magnesium</keyword>
<comment type="function">
    <text evidence="11">Mediates influx of magnesium ions. Alternates between open and closed states. Activated by low cytoplasmic Mg(2+) levels. Inactive when cytoplasmic Mg(2+) levels are high.</text>
</comment>
<evidence type="ECO:0000256" key="11">
    <source>
        <dbReference type="ARBA" id="ARBA00045497"/>
    </source>
</evidence>
<evidence type="ECO:0000256" key="8">
    <source>
        <dbReference type="ARBA" id="ARBA00023065"/>
    </source>
</evidence>
<evidence type="ECO:0000256" key="2">
    <source>
        <dbReference type="ARBA" id="ARBA00009765"/>
    </source>
</evidence>
<accession>A0A0A7PBC4</accession>
<evidence type="ECO:0000256" key="6">
    <source>
        <dbReference type="ARBA" id="ARBA00022842"/>
    </source>
</evidence>
<keyword evidence="9 12" id="KW-0472">Membrane</keyword>
<proteinExistence type="inferred from homology"/>
<organism evidence="13 14">
    <name type="scientific">Sphingopyxis fribergensis</name>
    <dbReference type="NCBI Taxonomy" id="1515612"/>
    <lineage>
        <taxon>Bacteria</taxon>
        <taxon>Pseudomonadati</taxon>
        <taxon>Pseudomonadota</taxon>
        <taxon>Alphaproteobacteria</taxon>
        <taxon>Sphingomonadales</taxon>
        <taxon>Sphingomonadaceae</taxon>
        <taxon>Sphingopyxis</taxon>
    </lineage>
</organism>
<name>A0A0A7PBC4_9SPHN</name>
<evidence type="ECO:0000256" key="10">
    <source>
        <dbReference type="ARBA" id="ARBA00034269"/>
    </source>
</evidence>
<evidence type="ECO:0000313" key="14">
    <source>
        <dbReference type="Proteomes" id="UP000030907"/>
    </source>
</evidence>
<comment type="similarity">
    <text evidence="2">Belongs to the CorA metal ion transporter (MIT) (TC 1.A.35) family.</text>
</comment>
<comment type="subcellular location">
    <subcellularLocation>
        <location evidence="1">Cell membrane</location>
        <topology evidence="1">Multi-pass membrane protein</topology>
    </subcellularLocation>
</comment>
<dbReference type="RefSeq" id="WP_039571287.1">
    <property type="nucleotide sequence ID" value="NZ_CP009122.1"/>
</dbReference>
<feature type="transmembrane region" description="Helical" evidence="12">
    <location>
        <begin position="297"/>
        <end position="317"/>
    </location>
</feature>
<reference evidence="13 14" key="1">
    <citation type="journal article" date="2015" name="Int. J. Syst. Evol. Microbiol.">
        <title>Description of Sphingopyxis fribergensis sp. nov. - a soil bacterium with the ability to degrade styrene and phenylacetic acid.</title>
        <authorList>
            <person name="Oelschlagel M."/>
            <person name="Ruckert C."/>
            <person name="Kalinowski J."/>
            <person name="Schmidt G."/>
            <person name="Schlomann M."/>
            <person name="Tischler D."/>
        </authorList>
    </citation>
    <scope>NUCLEOTIDE SEQUENCE [LARGE SCALE GENOMIC DNA]</scope>
    <source>
        <strain evidence="13 14">Kp5.2</strain>
    </source>
</reference>
<dbReference type="InterPro" id="IPR045863">
    <property type="entry name" value="CorA_TM1_TM2"/>
</dbReference>
<dbReference type="Pfam" id="PF01544">
    <property type="entry name" value="CorA"/>
    <property type="match status" value="1"/>
</dbReference>
<dbReference type="GO" id="GO:0005886">
    <property type="term" value="C:plasma membrane"/>
    <property type="evidence" value="ECO:0007669"/>
    <property type="project" value="UniProtKB-SubCell"/>
</dbReference>
<evidence type="ECO:0000256" key="3">
    <source>
        <dbReference type="ARBA" id="ARBA00022448"/>
    </source>
</evidence>
<keyword evidence="3" id="KW-0813">Transport</keyword>
<dbReference type="EMBL" id="CP009122">
    <property type="protein sequence ID" value="AJA07406.1"/>
    <property type="molecule type" value="Genomic_DNA"/>
</dbReference>
<evidence type="ECO:0000256" key="5">
    <source>
        <dbReference type="ARBA" id="ARBA00022692"/>
    </source>
</evidence>
<dbReference type="KEGG" id="sphk:SKP52_02350"/>
<protein>
    <submittedName>
        <fullName evidence="13">Magnesium and cobalt transport protein CorA</fullName>
    </submittedName>
</protein>
<evidence type="ECO:0000256" key="1">
    <source>
        <dbReference type="ARBA" id="ARBA00004651"/>
    </source>
</evidence>
<dbReference type="GO" id="GO:0015087">
    <property type="term" value="F:cobalt ion transmembrane transporter activity"/>
    <property type="evidence" value="ECO:0007669"/>
    <property type="project" value="TreeGrafter"/>
</dbReference>
<dbReference type="PANTHER" id="PTHR46494:SF1">
    <property type="entry name" value="CORA FAMILY METAL ION TRANSPORTER (EUROFUNG)"/>
    <property type="match status" value="1"/>
</dbReference>
<dbReference type="HOGENOM" id="CLU_007127_0_2_5"/>
<evidence type="ECO:0000256" key="4">
    <source>
        <dbReference type="ARBA" id="ARBA00022475"/>
    </source>
</evidence>
<keyword evidence="5 12" id="KW-0812">Transmembrane</keyword>
<dbReference type="SUPFAM" id="SSF143865">
    <property type="entry name" value="CorA soluble domain-like"/>
    <property type="match status" value="1"/>
</dbReference>
<dbReference type="FunFam" id="1.20.58.340:FF:000004">
    <property type="entry name" value="Magnesium transport protein CorA"/>
    <property type="match status" value="1"/>
</dbReference>
<dbReference type="GO" id="GO:0015095">
    <property type="term" value="F:magnesium ion transmembrane transporter activity"/>
    <property type="evidence" value="ECO:0007669"/>
    <property type="project" value="TreeGrafter"/>
</dbReference>
<evidence type="ECO:0000256" key="7">
    <source>
        <dbReference type="ARBA" id="ARBA00022989"/>
    </source>
</evidence>
<dbReference type="OrthoDB" id="9803416at2"/>
<comment type="catalytic activity">
    <reaction evidence="10">
        <text>Mg(2+)(in) = Mg(2+)(out)</text>
        <dbReference type="Rhea" id="RHEA:29827"/>
        <dbReference type="ChEBI" id="CHEBI:18420"/>
    </reaction>
</comment>
<dbReference type="CDD" id="cd12830">
    <property type="entry name" value="MtCorA-like"/>
    <property type="match status" value="1"/>
</dbReference>
<dbReference type="Gene3D" id="3.30.460.20">
    <property type="entry name" value="CorA soluble domain-like"/>
    <property type="match status" value="1"/>
</dbReference>
<keyword evidence="4" id="KW-1003">Cell membrane</keyword>
<evidence type="ECO:0000256" key="9">
    <source>
        <dbReference type="ARBA" id="ARBA00023136"/>
    </source>
</evidence>
<dbReference type="Gene3D" id="1.20.58.340">
    <property type="entry name" value="Magnesium transport protein CorA, transmembrane region"/>
    <property type="match status" value="2"/>
</dbReference>